<evidence type="ECO:0000256" key="2">
    <source>
        <dbReference type="ARBA" id="ARBA00022448"/>
    </source>
</evidence>
<dbReference type="Pfam" id="PF04603">
    <property type="entry name" value="Mog1"/>
    <property type="match status" value="1"/>
</dbReference>
<dbReference type="GO" id="GO:0031267">
    <property type="term" value="F:small GTPase binding"/>
    <property type="evidence" value="ECO:0007669"/>
    <property type="project" value="TreeGrafter"/>
</dbReference>
<dbReference type="GO" id="GO:0005634">
    <property type="term" value="C:nucleus"/>
    <property type="evidence" value="ECO:0007669"/>
    <property type="project" value="TreeGrafter"/>
</dbReference>
<dbReference type="EMBL" id="JAFJZO010000023">
    <property type="protein sequence ID" value="KAG5504469.1"/>
    <property type="molecule type" value="Genomic_DNA"/>
</dbReference>
<protein>
    <recommendedName>
        <fullName evidence="6">Ran guanine nucleotide release factor</fullName>
    </recommendedName>
</protein>
<comment type="caution">
    <text evidence="4">The sequence shown here is derived from an EMBL/GenBank/DDBJ whole genome shotgun (WGS) entry which is preliminary data.</text>
</comment>
<reference evidence="4 5" key="1">
    <citation type="submission" date="2021-02" db="EMBL/GenBank/DDBJ databases">
        <title>Porcisia hertigi Genome sequencing and assembly.</title>
        <authorList>
            <person name="Almutairi H."/>
            <person name="Gatherer D."/>
        </authorList>
    </citation>
    <scope>NUCLEOTIDE SEQUENCE [LARGE SCALE GENOMIC DNA]</scope>
    <source>
        <strain evidence="4 5">C119</strain>
    </source>
</reference>
<dbReference type="PANTHER" id="PTHR15837:SF0">
    <property type="entry name" value="RAN GUANINE NUCLEOTIDE RELEASE FACTOR"/>
    <property type="match status" value="1"/>
</dbReference>
<dbReference type="GO" id="GO:0006606">
    <property type="term" value="P:protein import into nucleus"/>
    <property type="evidence" value="ECO:0007669"/>
    <property type="project" value="TreeGrafter"/>
</dbReference>
<evidence type="ECO:0000256" key="3">
    <source>
        <dbReference type="ARBA" id="ARBA00022927"/>
    </source>
</evidence>
<keyword evidence="2" id="KW-0813">Transport</keyword>
<sequence length="214" mass="23129">MAEMRAANLYGGAMRIRLPTTMVDVSGFRQVPDHQEVYNDADTGTSLIVELLSRQTHIQNAEAGPLFYHDLAKDNGCSLEDISQEETWVLSPSAYPHLATATAPVVGAASGSAAPQPCDFACLTTGLQRISKFSNERGKENTVFVGLAVLRFTPPISTEVLISLSCPAELHPESSEATVVKRLLTEQERLQVLEMAVASLEVVDWGLFVPEGGE</sequence>
<proteinExistence type="inferred from homology"/>
<dbReference type="PANTHER" id="PTHR15837">
    <property type="entry name" value="RAN GUANINE NUCLEOTIDE RELEASE FACTOR"/>
    <property type="match status" value="1"/>
</dbReference>
<name>A0A836LAA8_9TRYP</name>
<keyword evidence="3" id="KW-0653">Protein transport</keyword>
<dbReference type="Proteomes" id="UP000674318">
    <property type="component" value="Unassembled WGS sequence"/>
</dbReference>
<dbReference type="KEGG" id="phet:94290969"/>
<dbReference type="InterPro" id="IPR007681">
    <property type="entry name" value="Mog1"/>
</dbReference>
<dbReference type="InterPro" id="IPR016123">
    <property type="entry name" value="Mog1/PsbP_a/b/a-sand"/>
</dbReference>
<dbReference type="OrthoDB" id="10255285at2759"/>
<evidence type="ECO:0008006" key="6">
    <source>
        <dbReference type="Google" id="ProtNLM"/>
    </source>
</evidence>
<dbReference type="GO" id="GO:0005085">
    <property type="term" value="F:guanyl-nucleotide exchange factor activity"/>
    <property type="evidence" value="ECO:0007669"/>
    <property type="project" value="TreeGrafter"/>
</dbReference>
<organism evidence="4 5">
    <name type="scientific">Porcisia hertigi</name>
    <dbReference type="NCBI Taxonomy" id="2761500"/>
    <lineage>
        <taxon>Eukaryota</taxon>
        <taxon>Discoba</taxon>
        <taxon>Euglenozoa</taxon>
        <taxon>Kinetoplastea</taxon>
        <taxon>Metakinetoplastina</taxon>
        <taxon>Trypanosomatida</taxon>
        <taxon>Trypanosomatidae</taxon>
        <taxon>Leishmaniinae</taxon>
        <taxon>Porcisia</taxon>
    </lineage>
</organism>
<keyword evidence="5" id="KW-1185">Reference proteome</keyword>
<evidence type="ECO:0000256" key="1">
    <source>
        <dbReference type="ARBA" id="ARBA00010307"/>
    </source>
</evidence>
<dbReference type="GeneID" id="94290969"/>
<accession>A0A836LAA8</accession>
<dbReference type="RefSeq" id="XP_067757092.1">
    <property type="nucleotide sequence ID" value="XM_067900892.1"/>
</dbReference>
<comment type="similarity">
    <text evidence="1">Belongs to the MOG1 family.</text>
</comment>
<evidence type="ECO:0000313" key="4">
    <source>
        <dbReference type="EMBL" id="KAG5504469.1"/>
    </source>
</evidence>
<dbReference type="Gene3D" id="3.40.1000.10">
    <property type="entry name" value="Mog1/PsbP, alpha/beta/alpha sandwich"/>
    <property type="match status" value="1"/>
</dbReference>
<gene>
    <name evidence="4" type="ORF">JKF63_04921</name>
</gene>
<evidence type="ECO:0000313" key="5">
    <source>
        <dbReference type="Proteomes" id="UP000674318"/>
    </source>
</evidence>
<dbReference type="SUPFAM" id="SSF55724">
    <property type="entry name" value="Mog1p/PsbP-like"/>
    <property type="match status" value="1"/>
</dbReference>
<dbReference type="AlphaFoldDB" id="A0A836LAA8"/>